<evidence type="ECO:0000313" key="2">
    <source>
        <dbReference type="Proteomes" id="UP000775213"/>
    </source>
</evidence>
<dbReference type="Proteomes" id="UP000775213">
    <property type="component" value="Unassembled WGS sequence"/>
</dbReference>
<organism evidence="1 2">
    <name type="scientific">Dendrobium chrysotoxum</name>
    <name type="common">Orchid</name>
    <dbReference type="NCBI Taxonomy" id="161865"/>
    <lineage>
        <taxon>Eukaryota</taxon>
        <taxon>Viridiplantae</taxon>
        <taxon>Streptophyta</taxon>
        <taxon>Embryophyta</taxon>
        <taxon>Tracheophyta</taxon>
        <taxon>Spermatophyta</taxon>
        <taxon>Magnoliopsida</taxon>
        <taxon>Liliopsida</taxon>
        <taxon>Asparagales</taxon>
        <taxon>Orchidaceae</taxon>
        <taxon>Epidendroideae</taxon>
        <taxon>Malaxideae</taxon>
        <taxon>Dendrobiinae</taxon>
        <taxon>Dendrobium</taxon>
    </lineage>
</organism>
<sequence>MHDIDIILHDSVTVGDIKPMSSCQRITPSEAEKPAAADDRHFPHRMEWLVAAQYGEDAAVELPSREGQVHGHEEAHLILGRRGVHALGPTYDLGVHVRPLS</sequence>
<comment type="caution">
    <text evidence="1">The sequence shown here is derived from an EMBL/GenBank/DDBJ whole genome shotgun (WGS) entry which is preliminary data.</text>
</comment>
<evidence type="ECO:0000313" key="1">
    <source>
        <dbReference type="EMBL" id="KAH0452904.1"/>
    </source>
</evidence>
<name>A0AAV7GAP2_DENCH</name>
<accession>A0AAV7GAP2</accession>
<keyword evidence="2" id="KW-1185">Reference proteome</keyword>
<protein>
    <submittedName>
        <fullName evidence="1">Uncharacterized protein</fullName>
    </submittedName>
</protein>
<dbReference type="EMBL" id="JAGFBR010000016">
    <property type="protein sequence ID" value="KAH0452904.1"/>
    <property type="molecule type" value="Genomic_DNA"/>
</dbReference>
<dbReference type="AlphaFoldDB" id="A0AAV7GAP2"/>
<reference evidence="1 2" key="1">
    <citation type="journal article" date="2021" name="Hortic Res">
        <title>Chromosome-scale assembly of the Dendrobium chrysotoxum genome enhances the understanding of orchid evolution.</title>
        <authorList>
            <person name="Zhang Y."/>
            <person name="Zhang G.Q."/>
            <person name="Zhang D."/>
            <person name="Liu X.D."/>
            <person name="Xu X.Y."/>
            <person name="Sun W.H."/>
            <person name="Yu X."/>
            <person name="Zhu X."/>
            <person name="Wang Z.W."/>
            <person name="Zhao X."/>
            <person name="Zhong W.Y."/>
            <person name="Chen H."/>
            <person name="Yin W.L."/>
            <person name="Huang T."/>
            <person name="Niu S.C."/>
            <person name="Liu Z.J."/>
        </authorList>
    </citation>
    <scope>NUCLEOTIDE SEQUENCE [LARGE SCALE GENOMIC DNA]</scope>
    <source>
        <strain evidence="1">Lindl</strain>
    </source>
</reference>
<proteinExistence type="predicted"/>
<gene>
    <name evidence="1" type="ORF">IEQ34_017228</name>
</gene>